<reference evidence="1 2" key="1">
    <citation type="journal article" date="2015" name="Nature">
        <title>rRNA introns, odd ribosomes, and small enigmatic genomes across a large radiation of phyla.</title>
        <authorList>
            <person name="Brown C.T."/>
            <person name="Hug L.A."/>
            <person name="Thomas B.C."/>
            <person name="Sharon I."/>
            <person name="Castelle C.J."/>
            <person name="Singh A."/>
            <person name="Wilkins M.J."/>
            <person name="Williams K.H."/>
            <person name="Banfield J.F."/>
        </authorList>
    </citation>
    <scope>NUCLEOTIDE SEQUENCE [LARGE SCALE GENOMIC DNA]</scope>
</reference>
<dbReference type="EMBL" id="LCGH01000001">
    <property type="protein sequence ID" value="KKT11858.1"/>
    <property type="molecule type" value="Genomic_DNA"/>
</dbReference>
<organism evidence="1 2">
    <name type="scientific">Candidatus Nomurabacteria bacterium GW2011_GWF2_43_24</name>
    <dbReference type="NCBI Taxonomy" id="1618778"/>
    <lineage>
        <taxon>Bacteria</taxon>
        <taxon>Candidatus Nomuraibacteriota</taxon>
    </lineage>
</organism>
<dbReference type="Proteomes" id="UP000033907">
    <property type="component" value="Unassembled WGS sequence"/>
</dbReference>
<proteinExistence type="predicted"/>
<name>A0A0G1EPX6_9BACT</name>
<sequence>MDNFLSKILEAIKKLGIKPIIYGSFGVVNYLGNFKKFEDIDILIDDEFVNKRWEEFKKLLEGSNFNLVDENEHEFELDNKKVGFASKNILIRDKIINDYSELIQYKNTNALTLKPEDFLVAYKFSIKDGYRINTREKKDKDIINMLEAYLVR</sequence>
<evidence type="ECO:0000313" key="2">
    <source>
        <dbReference type="Proteomes" id="UP000033907"/>
    </source>
</evidence>
<evidence type="ECO:0000313" key="1">
    <source>
        <dbReference type="EMBL" id="KKT11858.1"/>
    </source>
</evidence>
<accession>A0A0G1EPX6</accession>
<dbReference type="GO" id="GO:0016853">
    <property type="term" value="F:isomerase activity"/>
    <property type="evidence" value="ECO:0007669"/>
    <property type="project" value="UniProtKB-KW"/>
</dbReference>
<keyword evidence="1" id="KW-0413">Isomerase</keyword>
<dbReference type="AlphaFoldDB" id="A0A0G1EPX6"/>
<comment type="caution">
    <text evidence="1">The sequence shown here is derived from an EMBL/GenBank/DDBJ whole genome shotgun (WGS) entry which is preliminary data.</text>
</comment>
<dbReference type="SUPFAM" id="SSF81301">
    <property type="entry name" value="Nucleotidyltransferase"/>
    <property type="match status" value="1"/>
</dbReference>
<dbReference type="InterPro" id="IPR043519">
    <property type="entry name" value="NT_sf"/>
</dbReference>
<protein>
    <submittedName>
        <fullName evidence="1">Phosphoribosylanthranilate isomerase</fullName>
    </submittedName>
</protein>
<gene>
    <name evidence="1" type="ORF">UV91_C0001G0070</name>
</gene>